<dbReference type="InterPro" id="IPR013087">
    <property type="entry name" value="Znf_C2H2_type"/>
</dbReference>
<dbReference type="Proteomes" id="UP000298327">
    <property type="component" value="Unassembled WGS sequence"/>
</dbReference>
<feature type="region of interest" description="Disordered" evidence="1">
    <location>
        <begin position="211"/>
        <end position="294"/>
    </location>
</feature>
<dbReference type="EMBL" id="SEOQ01000085">
    <property type="protein sequence ID" value="TFY70737.1"/>
    <property type="molecule type" value="Genomic_DNA"/>
</dbReference>
<dbReference type="OrthoDB" id="8117402at2759"/>
<evidence type="ECO:0000313" key="3">
    <source>
        <dbReference type="EMBL" id="TFY70737.1"/>
    </source>
</evidence>
<gene>
    <name evidence="3" type="ORF">EVG20_g2282</name>
</gene>
<feature type="compositionally biased region" description="Basic and acidic residues" evidence="1">
    <location>
        <begin position="262"/>
        <end position="277"/>
    </location>
</feature>
<keyword evidence="4" id="KW-1185">Reference proteome</keyword>
<dbReference type="AlphaFoldDB" id="A0A4Y9Z9P7"/>
<evidence type="ECO:0000313" key="4">
    <source>
        <dbReference type="Proteomes" id="UP000298327"/>
    </source>
</evidence>
<dbReference type="PROSITE" id="PS00028">
    <property type="entry name" value="ZINC_FINGER_C2H2_1"/>
    <property type="match status" value="1"/>
</dbReference>
<feature type="domain" description="C2H2-type" evidence="2">
    <location>
        <begin position="296"/>
        <end position="318"/>
    </location>
</feature>
<evidence type="ECO:0000259" key="2">
    <source>
        <dbReference type="PROSITE" id="PS00028"/>
    </source>
</evidence>
<evidence type="ECO:0000256" key="1">
    <source>
        <dbReference type="SAM" id="MobiDB-lite"/>
    </source>
</evidence>
<organism evidence="3 4">
    <name type="scientific">Dentipellis fragilis</name>
    <dbReference type="NCBI Taxonomy" id="205917"/>
    <lineage>
        <taxon>Eukaryota</taxon>
        <taxon>Fungi</taxon>
        <taxon>Dikarya</taxon>
        <taxon>Basidiomycota</taxon>
        <taxon>Agaricomycotina</taxon>
        <taxon>Agaricomycetes</taxon>
        <taxon>Russulales</taxon>
        <taxon>Hericiaceae</taxon>
        <taxon>Dentipellis</taxon>
    </lineage>
</organism>
<feature type="compositionally biased region" description="Basic residues" evidence="1">
    <location>
        <begin position="247"/>
        <end position="256"/>
    </location>
</feature>
<reference evidence="3 4" key="1">
    <citation type="submission" date="2019-02" db="EMBL/GenBank/DDBJ databases">
        <title>Genome sequencing of the rare red list fungi Dentipellis fragilis.</title>
        <authorList>
            <person name="Buettner E."/>
            <person name="Kellner H."/>
        </authorList>
    </citation>
    <scope>NUCLEOTIDE SEQUENCE [LARGE SCALE GENOMIC DNA]</scope>
    <source>
        <strain evidence="3 4">DSM 105465</strain>
    </source>
</reference>
<feature type="compositionally biased region" description="Low complexity" evidence="1">
    <location>
        <begin position="211"/>
        <end position="234"/>
    </location>
</feature>
<protein>
    <recommendedName>
        <fullName evidence="2">C2H2-type domain-containing protein</fullName>
    </recommendedName>
</protein>
<sequence length="363" mass="39928">MLLTFPIEELSRSTVSASLLSSGNFAIERGKTSRAASPATLSGWSVQLELEWTHNDCKIGLSTFFEGFRNGIQHNHIGEANSNDPASRILPSHPGYFSQATSYRSDMSIPSRGFTQSPESSDLWHLQSAMGRESYASNESSAFPHHNLPLDGQLESIPGHVDIASLTGVNFEGFNPVPSDIHPGDWGETTTSSSLLSTFLDSSSCAPLPFTQFPSTASTSSPQSSEESVQQPSTRSSLPPEDTPSQHHPKSRKRKGTVSASKNERSRRAAPRRHSDELTDPESPNSTKGSSAPLLCTMGCSESFSRRHDRFRHEVSKHGRPCEWTCKNCRKFFSTKKTFQSHKCQDSTHLRWIVPNGDDSSDD</sequence>
<name>A0A4Y9Z9P7_9AGAM</name>
<proteinExistence type="predicted"/>
<comment type="caution">
    <text evidence="3">The sequence shown here is derived from an EMBL/GenBank/DDBJ whole genome shotgun (WGS) entry which is preliminary data.</text>
</comment>
<accession>A0A4Y9Z9P7</accession>